<feature type="transmembrane region" description="Helical" evidence="1">
    <location>
        <begin position="125"/>
        <end position="147"/>
    </location>
</feature>
<proteinExistence type="predicted"/>
<dbReference type="PANTHER" id="PTHR40465">
    <property type="entry name" value="CHROMOSOME 1, WHOLE GENOME SHOTGUN SEQUENCE"/>
    <property type="match status" value="1"/>
</dbReference>
<accession>A0A1B7MFW8</accession>
<name>A0A1B7MFW8_9AGAM</name>
<protein>
    <submittedName>
        <fullName evidence="2">Uncharacterized protein</fullName>
    </submittedName>
</protein>
<dbReference type="AlphaFoldDB" id="A0A1B7MFW8"/>
<evidence type="ECO:0000256" key="1">
    <source>
        <dbReference type="SAM" id="Phobius"/>
    </source>
</evidence>
<sequence>MSDSPVPCAPSDLWTTSGALLGGVLFGFMFYGANCLQIFVYLVNYPNDRMTLKALVAGVWAVDTAHQILGTIGIWQYLVSNFGNYVFGDETHVPMLLALVFSVIVSTIAQLLLTYRIWHLSGRMWIFPAFLIPAVVAQLVIVFMYVVEGLADITFQNLYNLSAYATAGNALATGIDIVITVVTCTLLTRARRGFNKRFAVFIVP</sequence>
<reference evidence="2 3" key="1">
    <citation type="submission" date="2016-06" db="EMBL/GenBank/DDBJ databases">
        <title>Comparative genomics of the ectomycorrhizal sister species Rhizopogon vinicolor and Rhizopogon vesiculosus (Basidiomycota: Boletales) reveals a divergence of the mating type B locus.</title>
        <authorList>
            <consortium name="DOE Joint Genome Institute"/>
            <person name="Mujic A.B."/>
            <person name="Kuo A."/>
            <person name="Tritt A."/>
            <person name="Lipzen A."/>
            <person name="Chen C."/>
            <person name="Johnson J."/>
            <person name="Sharma A."/>
            <person name="Barry K."/>
            <person name="Grigoriev I.V."/>
            <person name="Spatafora J.W."/>
        </authorList>
    </citation>
    <scope>NUCLEOTIDE SEQUENCE [LARGE SCALE GENOMIC DNA]</scope>
    <source>
        <strain evidence="2 3">AM-OR11-026</strain>
    </source>
</reference>
<organism evidence="2 3">
    <name type="scientific">Rhizopogon vinicolor AM-OR11-026</name>
    <dbReference type="NCBI Taxonomy" id="1314800"/>
    <lineage>
        <taxon>Eukaryota</taxon>
        <taxon>Fungi</taxon>
        <taxon>Dikarya</taxon>
        <taxon>Basidiomycota</taxon>
        <taxon>Agaricomycotina</taxon>
        <taxon>Agaricomycetes</taxon>
        <taxon>Agaricomycetidae</taxon>
        <taxon>Boletales</taxon>
        <taxon>Suillineae</taxon>
        <taxon>Rhizopogonaceae</taxon>
        <taxon>Rhizopogon</taxon>
    </lineage>
</organism>
<dbReference type="InParanoid" id="A0A1B7MFW8"/>
<feature type="transmembrane region" description="Helical" evidence="1">
    <location>
        <begin position="95"/>
        <end position="113"/>
    </location>
</feature>
<keyword evidence="1" id="KW-0472">Membrane</keyword>
<feature type="transmembrane region" description="Helical" evidence="1">
    <location>
        <begin position="167"/>
        <end position="188"/>
    </location>
</feature>
<dbReference type="STRING" id="1314800.A0A1B7MFW8"/>
<dbReference type="Proteomes" id="UP000092154">
    <property type="component" value="Unassembled WGS sequence"/>
</dbReference>
<keyword evidence="1" id="KW-0812">Transmembrane</keyword>
<keyword evidence="1" id="KW-1133">Transmembrane helix</keyword>
<feature type="transmembrane region" description="Helical" evidence="1">
    <location>
        <begin position="20"/>
        <end position="43"/>
    </location>
</feature>
<evidence type="ECO:0000313" key="3">
    <source>
        <dbReference type="Proteomes" id="UP000092154"/>
    </source>
</evidence>
<evidence type="ECO:0000313" key="2">
    <source>
        <dbReference type="EMBL" id="OAX31486.1"/>
    </source>
</evidence>
<dbReference type="OrthoDB" id="3221182at2759"/>
<dbReference type="EMBL" id="KV449379">
    <property type="protein sequence ID" value="OAX31486.1"/>
    <property type="molecule type" value="Genomic_DNA"/>
</dbReference>
<dbReference type="PANTHER" id="PTHR40465:SF1">
    <property type="entry name" value="DUF6534 DOMAIN-CONTAINING PROTEIN"/>
    <property type="match status" value="1"/>
</dbReference>
<feature type="transmembrane region" description="Helical" evidence="1">
    <location>
        <begin position="55"/>
        <end position="75"/>
    </location>
</feature>
<keyword evidence="3" id="KW-1185">Reference proteome</keyword>
<gene>
    <name evidence="2" type="ORF">K503DRAFT_806030</name>
</gene>